<keyword evidence="2" id="KW-1185">Reference proteome</keyword>
<dbReference type="OrthoDB" id="7382669at2759"/>
<gene>
    <name evidence="1" type="ORF">EVAR_85150_1</name>
</gene>
<dbReference type="AlphaFoldDB" id="A0A4C1XSA8"/>
<dbReference type="EMBL" id="BGZK01000941">
    <property type="protein sequence ID" value="GBP65882.1"/>
    <property type="molecule type" value="Genomic_DNA"/>
</dbReference>
<name>A0A4C1XSA8_EUMVA</name>
<proteinExistence type="predicted"/>
<sequence>MTVKGTLQRPPTVRIGGGSIRLVSAATVLGMVLDEHLPFAQHAQTIGERASKSFGKVSRVLTASWGMSALLRRQRPSLVLLTKAYRTVSTPALPVLAGVLPAHYEVTITDRTDRQRDGLTRAEVRVFKRRAKEEAVIEWQKEWDEETKGRELYRFFPEVSARLSFDWIEPDYETSQLLTGHRCFRKRLYDMDSLST</sequence>
<reference evidence="1 2" key="1">
    <citation type="journal article" date="2019" name="Commun. Biol.">
        <title>The bagworm genome reveals a unique fibroin gene that provides high tensile strength.</title>
        <authorList>
            <person name="Kono N."/>
            <person name="Nakamura H."/>
            <person name="Ohtoshi R."/>
            <person name="Tomita M."/>
            <person name="Numata K."/>
            <person name="Arakawa K."/>
        </authorList>
    </citation>
    <scope>NUCLEOTIDE SEQUENCE [LARGE SCALE GENOMIC DNA]</scope>
</reference>
<dbReference type="Proteomes" id="UP000299102">
    <property type="component" value="Unassembled WGS sequence"/>
</dbReference>
<protein>
    <submittedName>
        <fullName evidence="1">Retrovirus-related Pol polyprotein from type-1 retrotransposable element R1 4</fullName>
    </submittedName>
</protein>
<evidence type="ECO:0000313" key="1">
    <source>
        <dbReference type="EMBL" id="GBP65882.1"/>
    </source>
</evidence>
<comment type="caution">
    <text evidence="1">The sequence shown here is derived from an EMBL/GenBank/DDBJ whole genome shotgun (WGS) entry which is preliminary data.</text>
</comment>
<evidence type="ECO:0000313" key="2">
    <source>
        <dbReference type="Proteomes" id="UP000299102"/>
    </source>
</evidence>
<organism evidence="1 2">
    <name type="scientific">Eumeta variegata</name>
    <name type="common">Bagworm moth</name>
    <name type="synonym">Eumeta japonica</name>
    <dbReference type="NCBI Taxonomy" id="151549"/>
    <lineage>
        <taxon>Eukaryota</taxon>
        <taxon>Metazoa</taxon>
        <taxon>Ecdysozoa</taxon>
        <taxon>Arthropoda</taxon>
        <taxon>Hexapoda</taxon>
        <taxon>Insecta</taxon>
        <taxon>Pterygota</taxon>
        <taxon>Neoptera</taxon>
        <taxon>Endopterygota</taxon>
        <taxon>Lepidoptera</taxon>
        <taxon>Glossata</taxon>
        <taxon>Ditrysia</taxon>
        <taxon>Tineoidea</taxon>
        <taxon>Psychidae</taxon>
        <taxon>Oiketicinae</taxon>
        <taxon>Eumeta</taxon>
    </lineage>
</organism>
<accession>A0A4C1XSA8</accession>